<organism evidence="6 7">
    <name type="scientific">Marivirga lumbricoides</name>
    <dbReference type="NCBI Taxonomy" id="1046115"/>
    <lineage>
        <taxon>Bacteria</taxon>
        <taxon>Pseudomonadati</taxon>
        <taxon>Bacteroidota</taxon>
        <taxon>Cytophagia</taxon>
        <taxon>Cytophagales</taxon>
        <taxon>Marivirgaceae</taxon>
        <taxon>Marivirga</taxon>
    </lineage>
</organism>
<feature type="domain" description="Translocation and assembly module TamB C-terminal" evidence="5">
    <location>
        <begin position="60"/>
        <end position="513"/>
    </location>
</feature>
<evidence type="ECO:0000256" key="1">
    <source>
        <dbReference type="ARBA" id="ARBA00004167"/>
    </source>
</evidence>
<dbReference type="EMBL" id="PYVU01000139">
    <property type="protein sequence ID" value="PTB94156.1"/>
    <property type="molecule type" value="Genomic_DNA"/>
</dbReference>
<dbReference type="GO" id="GO:0009306">
    <property type="term" value="P:protein secretion"/>
    <property type="evidence" value="ECO:0007669"/>
    <property type="project" value="InterPro"/>
</dbReference>
<evidence type="ECO:0000256" key="2">
    <source>
        <dbReference type="ARBA" id="ARBA00022692"/>
    </source>
</evidence>
<evidence type="ECO:0000313" key="6">
    <source>
        <dbReference type="EMBL" id="PTB94156.1"/>
    </source>
</evidence>
<proteinExistence type="predicted"/>
<reference evidence="6 7" key="1">
    <citation type="submission" date="2018-03" db="EMBL/GenBank/DDBJ databases">
        <title>Cross-interface Injection: A General Nanoliter Liquid Handling Method Applied to Single Cells Genome Amplification Automated Nanoliter Liquid Handling Applied to Single Cell Multiple Displacement Amplification.</title>
        <authorList>
            <person name="Yun J."/>
            <person name="Xu P."/>
            <person name="Xu J."/>
            <person name="Dai X."/>
            <person name="Wang Y."/>
            <person name="Zheng X."/>
            <person name="Cao C."/>
            <person name="Yi Q."/>
            <person name="Zhu Y."/>
            <person name="Wang L."/>
            <person name="Dong Z."/>
            <person name="Huang Y."/>
            <person name="Huang L."/>
            <person name="Du W."/>
        </authorList>
    </citation>
    <scope>NUCLEOTIDE SEQUENCE [LARGE SCALE GENOMIC DNA]</scope>
    <source>
        <strain evidence="6 7">Z-D1-2</strain>
    </source>
</reference>
<evidence type="ECO:0000313" key="7">
    <source>
        <dbReference type="Proteomes" id="UP000240608"/>
    </source>
</evidence>
<evidence type="ECO:0000256" key="4">
    <source>
        <dbReference type="ARBA" id="ARBA00023136"/>
    </source>
</evidence>
<evidence type="ECO:0000256" key="3">
    <source>
        <dbReference type="ARBA" id="ARBA00022989"/>
    </source>
</evidence>
<accession>A0A2T4DK56</accession>
<keyword evidence="2" id="KW-0812">Transmembrane</keyword>
<comment type="caution">
    <text evidence="6">The sequence shown here is derived from an EMBL/GenBank/DDBJ whole genome shotgun (WGS) entry which is preliminary data.</text>
</comment>
<dbReference type="InterPro" id="IPR007452">
    <property type="entry name" value="TamB_C"/>
</dbReference>
<protein>
    <recommendedName>
        <fullName evidence="5">Translocation and assembly module TamB C-terminal domain-containing protein</fullName>
    </recommendedName>
</protein>
<keyword evidence="4" id="KW-0472">Membrane</keyword>
<dbReference type="Proteomes" id="UP000240608">
    <property type="component" value="Unassembled WGS sequence"/>
</dbReference>
<name>A0A2T4DK56_9BACT</name>
<dbReference type="AlphaFoldDB" id="A0A2T4DK56"/>
<dbReference type="Pfam" id="PF04357">
    <property type="entry name" value="TamB"/>
    <property type="match status" value="1"/>
</dbReference>
<gene>
    <name evidence="6" type="ORF">C9994_12350</name>
</gene>
<keyword evidence="3" id="KW-1133">Transmembrane helix</keyword>
<sequence length="536" mass="59840">MLTGNFNINGTPQDFDYSGKLQFQEASFSLAELNTTFKLPNETILLENETIELNKFTLVDENGQKMLLNGTIRTESFIDPEIDLELQANNFQLLNSSAVDNELFYGKVFADLNIDWKGSLSSASIGADVRINDQTDFVYVIPESGVDLVESEGIVQFRNPYEPRDSIQYDSAQNVQSTQISGIEVSANIETDKSAKFKVIVDKRRGDFLTVSGETDLSLIMRKNGTISLSGNYIVNNGFYQLSLYDLVKRKFEIKQGSQISWSGDPLGASLDITALYNLQASVNSLMADQISGSSIEVKNQYRQKLPFIVQLFVKGNLSEPEISFGLEMPQDSRGALGGNVYQQVQAINRNESQLNKQVFSLLVLNQFFPAGSESTGPDSEQIARNSASQILSNQLNKLSSKYVKGVDLNLDLKSYEDYQSGTAQDRTQLDVSLSKSLFDNRVRVKVGSQVDLEGDQRQDQRATDIIGNVVVEYLLTEDGRYMLTGFRKSEYQGILDGQVVVTGVSIKFTKEFDKLRELWNNENESENKGDAETNE</sequence>
<evidence type="ECO:0000259" key="5">
    <source>
        <dbReference type="Pfam" id="PF04357"/>
    </source>
</evidence>
<dbReference type="GO" id="GO:0005886">
    <property type="term" value="C:plasma membrane"/>
    <property type="evidence" value="ECO:0007669"/>
    <property type="project" value="InterPro"/>
</dbReference>
<comment type="subcellular location">
    <subcellularLocation>
        <location evidence="1">Membrane</location>
        <topology evidence="1">Single-pass membrane protein</topology>
    </subcellularLocation>
</comment>